<dbReference type="InterPro" id="IPR036937">
    <property type="entry name" value="Adhesion_dom_fimbrial_sf"/>
</dbReference>
<organism evidence="7 8">
    <name type="scientific">Buttiauxella agrestis</name>
    <dbReference type="NCBI Taxonomy" id="82977"/>
    <lineage>
        <taxon>Bacteria</taxon>
        <taxon>Pseudomonadati</taxon>
        <taxon>Pseudomonadota</taxon>
        <taxon>Gammaproteobacteria</taxon>
        <taxon>Enterobacterales</taxon>
        <taxon>Enterobacteriaceae</taxon>
        <taxon>Buttiauxella</taxon>
    </lineage>
</organism>
<dbReference type="PANTHER" id="PTHR33420:SF3">
    <property type="entry name" value="FIMBRIAL SUBUNIT ELFA"/>
    <property type="match status" value="1"/>
</dbReference>
<dbReference type="Gene3D" id="2.60.40.1090">
    <property type="entry name" value="Fimbrial-type adhesion domain"/>
    <property type="match status" value="1"/>
</dbReference>
<dbReference type="InterPro" id="IPR050263">
    <property type="entry name" value="Bact_Fimbrial_Adh_Pro"/>
</dbReference>
<comment type="similarity">
    <text evidence="2">Belongs to the fimbrial protein family.</text>
</comment>
<dbReference type="SUPFAM" id="SSF49401">
    <property type="entry name" value="Bacterial adhesins"/>
    <property type="match status" value="1"/>
</dbReference>
<dbReference type="RefSeq" id="WP_115628423.1">
    <property type="nucleotide sequence ID" value="NZ_UIGI01000001.1"/>
</dbReference>
<dbReference type="InterPro" id="IPR000259">
    <property type="entry name" value="Adhesion_dom_fimbrial"/>
</dbReference>
<evidence type="ECO:0000259" key="6">
    <source>
        <dbReference type="Pfam" id="PF00419"/>
    </source>
</evidence>
<feature type="chain" id="PRO_5016921562" evidence="5">
    <location>
        <begin position="24"/>
        <end position="175"/>
    </location>
</feature>
<comment type="subcellular location">
    <subcellularLocation>
        <location evidence="1">Fimbrium</location>
    </subcellularLocation>
</comment>
<dbReference type="GO" id="GO:0009289">
    <property type="term" value="C:pilus"/>
    <property type="evidence" value="ECO:0007669"/>
    <property type="project" value="UniProtKB-SubCell"/>
</dbReference>
<dbReference type="GO" id="GO:0043709">
    <property type="term" value="P:cell adhesion involved in single-species biofilm formation"/>
    <property type="evidence" value="ECO:0007669"/>
    <property type="project" value="TreeGrafter"/>
</dbReference>
<evidence type="ECO:0000313" key="7">
    <source>
        <dbReference type="EMBL" id="SUW63734.1"/>
    </source>
</evidence>
<dbReference type="Pfam" id="PF00419">
    <property type="entry name" value="Fimbrial"/>
    <property type="match status" value="1"/>
</dbReference>
<reference evidence="7 8" key="1">
    <citation type="submission" date="2018-06" db="EMBL/GenBank/DDBJ databases">
        <authorList>
            <consortium name="Pathogen Informatics"/>
            <person name="Doyle S."/>
        </authorList>
    </citation>
    <scope>NUCLEOTIDE SEQUENCE [LARGE SCALE GENOMIC DNA]</scope>
    <source>
        <strain evidence="7 8">NCTC12119</strain>
    </source>
</reference>
<dbReference type="EMBL" id="UIGI01000001">
    <property type="protein sequence ID" value="SUW63734.1"/>
    <property type="molecule type" value="Genomic_DNA"/>
</dbReference>
<feature type="domain" description="Fimbrial-type adhesion" evidence="6">
    <location>
        <begin position="29"/>
        <end position="174"/>
    </location>
</feature>
<evidence type="ECO:0000256" key="4">
    <source>
        <dbReference type="ARBA" id="ARBA00023263"/>
    </source>
</evidence>
<keyword evidence="3 5" id="KW-0732">Signal</keyword>
<dbReference type="InterPro" id="IPR008966">
    <property type="entry name" value="Adhesion_dom_sf"/>
</dbReference>
<dbReference type="PANTHER" id="PTHR33420">
    <property type="entry name" value="FIMBRIAL SUBUNIT ELFA-RELATED"/>
    <property type="match status" value="1"/>
</dbReference>
<evidence type="ECO:0000256" key="3">
    <source>
        <dbReference type="ARBA" id="ARBA00022729"/>
    </source>
</evidence>
<evidence type="ECO:0000256" key="5">
    <source>
        <dbReference type="SAM" id="SignalP"/>
    </source>
</evidence>
<protein>
    <submittedName>
        <fullName evidence="7">Type-1A pilin</fullName>
    </submittedName>
</protein>
<name>A0A381C748_9ENTR</name>
<evidence type="ECO:0000256" key="2">
    <source>
        <dbReference type="ARBA" id="ARBA00006671"/>
    </source>
</evidence>
<sequence length="175" mass="17824">MKKNLIAMAIAATAVLSAANAFAAAGQVNFTGEIIDAGCEVVNTVASPLAIDLGRVAKSEFTTLNLLSAATDFDIKLTNCPTTVSTARITFDGTALNGDTSLLKLTDTAGVATGVGVQLSDSAGVLPLRQASASYTLVSGSTVNELPFTARYKAVDTNVTSGPANATVNFSVLYN</sequence>
<evidence type="ECO:0000313" key="8">
    <source>
        <dbReference type="Proteomes" id="UP000255528"/>
    </source>
</evidence>
<feature type="signal peptide" evidence="5">
    <location>
        <begin position="1"/>
        <end position="23"/>
    </location>
</feature>
<evidence type="ECO:0000256" key="1">
    <source>
        <dbReference type="ARBA" id="ARBA00004561"/>
    </source>
</evidence>
<accession>A0A381C748</accession>
<gene>
    <name evidence="7" type="primary">fimA_8</name>
    <name evidence="7" type="ORF">NCTC12119_02230</name>
</gene>
<keyword evidence="4" id="KW-0281">Fimbrium</keyword>
<dbReference type="Proteomes" id="UP000255528">
    <property type="component" value="Unassembled WGS sequence"/>
</dbReference>
<dbReference type="AlphaFoldDB" id="A0A381C748"/>
<proteinExistence type="inferred from homology"/>